<dbReference type="InterPro" id="IPR011991">
    <property type="entry name" value="ArsR-like_HTH"/>
</dbReference>
<sequence length="446" mass="48902">MNADGVTGIDFLPTSIVENLPIAVWATDLDLHLTRFIAGPHIDCLISKSSAIITQDGQRGYDVRYPQHPDVAAHLRARAGETVIWQTGWGNSAIACATPLKGDSDEVVGVVGALVDMTALREERLRRERAERILYALLDEGGNAAALLDEDDRVIYANKEYLEAVGMPLWRVIGNSESPVVRVPPQSDRLPSEAKNRPEGGWETAEGRRFRSRRFGISQAGAGAKFHLAIETTEVDKLRSALFNSEKLCKAVMEGVGIPLIAVTLQGRVEGANEAFSRALGIPQHQIIGRCIADFVMPSDHGALAILQDSVMQATQDVVHGRLLLRREGQVILAEVKIQVPGESYGCESAIWIITSWEDPAAQLERTSAISSIIELDRKVLELLALGCSNSEIAEDLSLSRQGLDYRLKSLRKRLKADSRGALVARAYAQGLFDINSWPPRCRRTD</sequence>
<name>A0A7W8B3B2_STRST</name>
<dbReference type="InterPro" id="IPR000792">
    <property type="entry name" value="Tscrpt_reg_LuxR_C"/>
</dbReference>
<dbReference type="GO" id="GO:0003677">
    <property type="term" value="F:DNA binding"/>
    <property type="evidence" value="ECO:0007669"/>
    <property type="project" value="InterPro"/>
</dbReference>
<evidence type="ECO:0000259" key="2">
    <source>
        <dbReference type="PROSITE" id="PS50112"/>
    </source>
</evidence>
<evidence type="ECO:0000313" key="3">
    <source>
        <dbReference type="EMBL" id="MBB5109579.1"/>
    </source>
</evidence>
<accession>A0A7W8B3B2</accession>
<proteinExistence type="predicted"/>
<dbReference type="Pfam" id="PF00989">
    <property type="entry name" value="PAS"/>
    <property type="match status" value="1"/>
</dbReference>
<dbReference type="InterPro" id="IPR016032">
    <property type="entry name" value="Sig_transdc_resp-reg_C-effctor"/>
</dbReference>
<dbReference type="CDD" id="cd00130">
    <property type="entry name" value="PAS"/>
    <property type="match status" value="1"/>
</dbReference>
<organism evidence="3 4">
    <name type="scientific">Streptomyces spectabilis</name>
    <dbReference type="NCBI Taxonomy" id="68270"/>
    <lineage>
        <taxon>Bacteria</taxon>
        <taxon>Bacillati</taxon>
        <taxon>Actinomycetota</taxon>
        <taxon>Actinomycetes</taxon>
        <taxon>Kitasatosporales</taxon>
        <taxon>Streptomycetaceae</taxon>
        <taxon>Streptomyces</taxon>
    </lineage>
</organism>
<protein>
    <submittedName>
        <fullName evidence="3">PAS domain S-box-containing protein</fullName>
    </submittedName>
</protein>
<evidence type="ECO:0000313" key="4">
    <source>
        <dbReference type="Proteomes" id="UP000549009"/>
    </source>
</evidence>
<comment type="caution">
    <text evidence="3">The sequence shown here is derived from an EMBL/GenBank/DDBJ whole genome shotgun (WGS) entry which is preliminary data.</text>
</comment>
<dbReference type="SMART" id="SM00091">
    <property type="entry name" value="PAS"/>
    <property type="match status" value="2"/>
</dbReference>
<dbReference type="RefSeq" id="WP_184926513.1">
    <property type="nucleotide sequence ID" value="NZ_BMSQ01000104.1"/>
</dbReference>
<dbReference type="NCBIfam" id="TIGR00229">
    <property type="entry name" value="sensory_box"/>
    <property type="match status" value="1"/>
</dbReference>
<dbReference type="Gene3D" id="3.30.450.20">
    <property type="entry name" value="PAS domain"/>
    <property type="match status" value="1"/>
</dbReference>
<evidence type="ECO:0000256" key="1">
    <source>
        <dbReference type="SAM" id="MobiDB-lite"/>
    </source>
</evidence>
<keyword evidence="4" id="KW-1185">Reference proteome</keyword>
<dbReference type="Pfam" id="PF00196">
    <property type="entry name" value="GerE"/>
    <property type="match status" value="1"/>
</dbReference>
<dbReference type="SUPFAM" id="SSF46894">
    <property type="entry name" value="C-terminal effector domain of the bipartite response regulators"/>
    <property type="match status" value="1"/>
</dbReference>
<reference evidence="3 4" key="1">
    <citation type="submission" date="2020-08" db="EMBL/GenBank/DDBJ databases">
        <title>Genomic Encyclopedia of Type Strains, Phase III (KMG-III): the genomes of soil and plant-associated and newly described type strains.</title>
        <authorList>
            <person name="Whitman W."/>
        </authorList>
    </citation>
    <scope>NUCLEOTIDE SEQUENCE [LARGE SCALE GENOMIC DNA]</scope>
    <source>
        <strain evidence="3 4">CECT 3146</strain>
    </source>
</reference>
<dbReference type="CDD" id="cd00090">
    <property type="entry name" value="HTH_ARSR"/>
    <property type="match status" value="1"/>
</dbReference>
<feature type="compositionally biased region" description="Basic and acidic residues" evidence="1">
    <location>
        <begin position="190"/>
        <end position="203"/>
    </location>
</feature>
<dbReference type="Gene3D" id="1.10.10.10">
    <property type="entry name" value="Winged helix-like DNA-binding domain superfamily/Winged helix DNA-binding domain"/>
    <property type="match status" value="1"/>
</dbReference>
<dbReference type="InterPro" id="IPR035965">
    <property type="entry name" value="PAS-like_dom_sf"/>
</dbReference>
<dbReference type="EMBL" id="JACHJD010000031">
    <property type="protein sequence ID" value="MBB5109579.1"/>
    <property type="molecule type" value="Genomic_DNA"/>
</dbReference>
<dbReference type="InterPro" id="IPR013767">
    <property type="entry name" value="PAS_fold"/>
</dbReference>
<dbReference type="InterPro" id="IPR036388">
    <property type="entry name" value="WH-like_DNA-bd_sf"/>
</dbReference>
<feature type="region of interest" description="Disordered" evidence="1">
    <location>
        <begin position="181"/>
        <end position="203"/>
    </location>
</feature>
<dbReference type="GO" id="GO:0006355">
    <property type="term" value="P:regulation of DNA-templated transcription"/>
    <property type="evidence" value="ECO:0007669"/>
    <property type="project" value="InterPro"/>
</dbReference>
<gene>
    <name evidence="3" type="ORF">FHS40_008707</name>
</gene>
<dbReference type="AlphaFoldDB" id="A0A7W8B3B2"/>
<dbReference type="InterPro" id="IPR000014">
    <property type="entry name" value="PAS"/>
</dbReference>
<dbReference type="Proteomes" id="UP000549009">
    <property type="component" value="Unassembled WGS sequence"/>
</dbReference>
<dbReference type="PROSITE" id="PS50112">
    <property type="entry name" value="PAS"/>
    <property type="match status" value="1"/>
</dbReference>
<dbReference type="SMART" id="SM00421">
    <property type="entry name" value="HTH_LUXR"/>
    <property type="match status" value="1"/>
</dbReference>
<feature type="domain" description="PAS" evidence="2">
    <location>
        <begin position="245"/>
        <end position="315"/>
    </location>
</feature>
<dbReference type="SUPFAM" id="SSF55785">
    <property type="entry name" value="PYP-like sensor domain (PAS domain)"/>
    <property type="match status" value="2"/>
</dbReference>